<evidence type="ECO:0000313" key="2">
    <source>
        <dbReference type="Proteomes" id="UP000198518"/>
    </source>
</evidence>
<dbReference type="InterPro" id="IPR055954">
    <property type="entry name" value="DUF7532"/>
</dbReference>
<keyword evidence="2" id="KW-1185">Reference proteome</keyword>
<name>A0A1I0PBR5_9EURY</name>
<dbReference type="Proteomes" id="UP000198518">
    <property type="component" value="Unassembled WGS sequence"/>
</dbReference>
<dbReference type="OrthoDB" id="199125at2157"/>
<gene>
    <name evidence="1" type="ORF">SAMN04487945_1565</name>
</gene>
<dbReference type="Pfam" id="PF24376">
    <property type="entry name" value="DUF7532"/>
    <property type="match status" value="1"/>
</dbReference>
<organism evidence="1 2">
    <name type="scientific">Halobacterium jilantaiense</name>
    <dbReference type="NCBI Taxonomy" id="355548"/>
    <lineage>
        <taxon>Archaea</taxon>
        <taxon>Methanobacteriati</taxon>
        <taxon>Methanobacteriota</taxon>
        <taxon>Stenosarchaea group</taxon>
        <taxon>Halobacteria</taxon>
        <taxon>Halobacteriales</taxon>
        <taxon>Halobacteriaceae</taxon>
        <taxon>Halobacterium</taxon>
    </lineage>
</organism>
<reference evidence="1 2" key="1">
    <citation type="submission" date="2016-10" db="EMBL/GenBank/DDBJ databases">
        <authorList>
            <person name="de Groot N.N."/>
        </authorList>
    </citation>
    <scope>NUCLEOTIDE SEQUENCE [LARGE SCALE GENOMIC DNA]</scope>
    <source>
        <strain evidence="1 2">CGMCC 1.5337</strain>
    </source>
</reference>
<accession>A0A1I0PBR5</accession>
<dbReference type="RefSeq" id="WP_089668769.1">
    <property type="nucleotide sequence ID" value="NZ_FOJA01000001.1"/>
</dbReference>
<evidence type="ECO:0000313" key="1">
    <source>
        <dbReference type="EMBL" id="SEW11676.1"/>
    </source>
</evidence>
<sequence>MRFDQRARRALRDAGVSTDAIQRAEQDLADAASETAAEVEAFFADVETVYSDMDQTHSSAEYPEHDLDYVDLFTHSDDVRGFLRFDSWGVYVADARVLSADGDDTEVVELTLGPTVNDRVRFARERAHLE</sequence>
<proteinExistence type="predicted"/>
<dbReference type="STRING" id="355548.SAMN04487945_1565"/>
<protein>
    <submittedName>
        <fullName evidence="1">Uncharacterized protein</fullName>
    </submittedName>
</protein>
<dbReference type="AlphaFoldDB" id="A0A1I0PBR5"/>
<dbReference type="EMBL" id="FOJA01000001">
    <property type="protein sequence ID" value="SEW11676.1"/>
    <property type="molecule type" value="Genomic_DNA"/>
</dbReference>